<comment type="subcellular location">
    <subcellularLocation>
        <location evidence="1">Cytoplasm</location>
        <location evidence="1">Cytoskeleton</location>
        <location evidence="1">Cilium axoneme</location>
    </subcellularLocation>
</comment>
<dbReference type="EMBL" id="GL433849">
    <property type="protein sequence ID" value="EFN53920.1"/>
    <property type="molecule type" value="Genomic_DNA"/>
</dbReference>
<organism evidence="4">
    <name type="scientific">Chlorella variabilis</name>
    <name type="common">Green alga</name>
    <dbReference type="NCBI Taxonomy" id="554065"/>
    <lineage>
        <taxon>Eukaryota</taxon>
        <taxon>Viridiplantae</taxon>
        <taxon>Chlorophyta</taxon>
        <taxon>core chlorophytes</taxon>
        <taxon>Trebouxiophyceae</taxon>
        <taxon>Chlorellales</taxon>
        <taxon>Chlorellaceae</taxon>
        <taxon>Chlorella clade</taxon>
        <taxon>Chlorella</taxon>
    </lineage>
</organism>
<keyword evidence="4" id="KW-1185">Reference proteome</keyword>
<dbReference type="SUPFAM" id="SSF52047">
    <property type="entry name" value="RNI-like"/>
    <property type="match status" value="1"/>
</dbReference>
<dbReference type="InterPro" id="IPR032675">
    <property type="entry name" value="LRR_dom_sf"/>
</dbReference>
<evidence type="ECO:0000313" key="3">
    <source>
        <dbReference type="EMBL" id="EFN53920.1"/>
    </source>
</evidence>
<evidence type="ECO:0000313" key="4">
    <source>
        <dbReference type="Proteomes" id="UP000008141"/>
    </source>
</evidence>
<protein>
    <recommendedName>
        <fullName evidence="2">F-box domain-containing protein</fullName>
    </recommendedName>
</protein>
<dbReference type="InterPro" id="IPR001810">
    <property type="entry name" value="F-box_dom"/>
</dbReference>
<accession>E1ZJT9</accession>
<gene>
    <name evidence="3" type="ORF">CHLNCDRAFT_136129</name>
</gene>
<dbReference type="PROSITE" id="PS50181">
    <property type="entry name" value="FBOX"/>
    <property type="match status" value="1"/>
</dbReference>
<reference evidence="3 4" key="1">
    <citation type="journal article" date="2010" name="Plant Cell">
        <title>The Chlorella variabilis NC64A genome reveals adaptation to photosymbiosis, coevolution with viruses, and cryptic sex.</title>
        <authorList>
            <person name="Blanc G."/>
            <person name="Duncan G."/>
            <person name="Agarkova I."/>
            <person name="Borodovsky M."/>
            <person name="Gurnon J."/>
            <person name="Kuo A."/>
            <person name="Lindquist E."/>
            <person name="Lucas S."/>
            <person name="Pangilinan J."/>
            <person name="Polle J."/>
            <person name="Salamov A."/>
            <person name="Terry A."/>
            <person name="Yamada T."/>
            <person name="Dunigan D.D."/>
            <person name="Grigoriev I.V."/>
            <person name="Claverie J.M."/>
            <person name="Van Etten J.L."/>
        </authorList>
    </citation>
    <scope>NUCLEOTIDE SEQUENCE [LARGE SCALE GENOMIC DNA]</scope>
    <source>
        <strain evidence="3 4">NC64A</strain>
    </source>
</reference>
<name>E1ZJT9_CHLVA</name>
<dbReference type="Proteomes" id="UP000008141">
    <property type="component" value="Unassembled WGS sequence"/>
</dbReference>
<dbReference type="KEGG" id="cvr:CHLNCDRAFT_136129"/>
<dbReference type="Pfam" id="PF12937">
    <property type="entry name" value="F-box-like"/>
    <property type="match status" value="1"/>
</dbReference>
<sequence>MQPTTIDALPDAVLVSIFECIELVHRHRALPLVCRRWAHLANAPELLRAVKVAWKTHRLRDGHILQWLRSLCAWLVSRAAAHVQHLDLALCDLSWTEWSEEQQAEAEQALESALAACGSLAELRLMTNLVHSAGAWVAPLHSLRRLHLTLMSEARDTPVWALHHLTALDQLELLGGRIRLQPGAGLPSSLTSLRLGGTRPGVLTQQVHALASLRSLTLSGCAHEADALEALARLASLRRLEVVRCRVPSCLPWLTSLRALIVRDDGEDIDFEVEEEDVEYVEEALPCLGQLTFLELTQAPRPPEALPTLRTLRSLGLSWRSREDAAMPAGAWTKGLRRLVAPCAWIAGGVQALRAPHLCVLGVASADRDDHDGRGLARIMHWAVQLPSLKVVAVAGPSLPMGACAAIVDAQRLCPGLLLLPCRHMPLPMLLPSYDSDGEDEDEDEDV</sequence>
<dbReference type="AlphaFoldDB" id="E1ZJT9"/>
<dbReference type="InParanoid" id="E1ZJT9"/>
<dbReference type="OrthoDB" id="10553854at2759"/>
<feature type="domain" description="F-box" evidence="2">
    <location>
        <begin position="3"/>
        <end position="50"/>
    </location>
</feature>
<dbReference type="Gene3D" id="3.80.10.10">
    <property type="entry name" value="Ribonuclease Inhibitor"/>
    <property type="match status" value="1"/>
</dbReference>
<dbReference type="InterPro" id="IPR036047">
    <property type="entry name" value="F-box-like_dom_sf"/>
</dbReference>
<dbReference type="RefSeq" id="XP_005846022.1">
    <property type="nucleotide sequence ID" value="XM_005845960.1"/>
</dbReference>
<proteinExistence type="predicted"/>
<dbReference type="SUPFAM" id="SSF81383">
    <property type="entry name" value="F-box domain"/>
    <property type="match status" value="1"/>
</dbReference>
<dbReference type="GeneID" id="17353298"/>
<evidence type="ECO:0000256" key="1">
    <source>
        <dbReference type="ARBA" id="ARBA00004430"/>
    </source>
</evidence>
<evidence type="ECO:0000259" key="2">
    <source>
        <dbReference type="PROSITE" id="PS50181"/>
    </source>
</evidence>
<dbReference type="Gene3D" id="1.20.1280.50">
    <property type="match status" value="1"/>
</dbReference>
<dbReference type="GO" id="GO:0005930">
    <property type="term" value="C:axoneme"/>
    <property type="evidence" value="ECO:0007669"/>
    <property type="project" value="UniProtKB-SubCell"/>
</dbReference>